<dbReference type="GO" id="GO:0004722">
    <property type="term" value="F:protein serine/threonine phosphatase activity"/>
    <property type="evidence" value="ECO:0007669"/>
    <property type="project" value="UniProtKB-EC"/>
</dbReference>
<dbReference type="PANTHER" id="PTHR43143">
    <property type="entry name" value="METALLOPHOSPHOESTERASE, CALCINEURIN SUPERFAMILY"/>
    <property type="match status" value="1"/>
</dbReference>
<evidence type="ECO:0000313" key="16">
    <source>
        <dbReference type="Proteomes" id="UP000663866"/>
    </source>
</evidence>
<comment type="caution">
    <text evidence="13">The sequence shown here is derived from an EMBL/GenBank/DDBJ whole genome shotgun (WGS) entry which is preliminary data.</text>
</comment>
<proteinExistence type="inferred from homology"/>
<evidence type="ECO:0000256" key="1">
    <source>
        <dbReference type="ARBA" id="ARBA00001968"/>
    </source>
</evidence>
<dbReference type="EC" id="3.1.3.16" evidence="4"/>
<sequence>MFEEEKRSFKIQAINRRFLPFDSEKEKEWKGPFFFVQGADCQLGLTYRWTGTRRVECTPDMPMKWDVEIESTRAIIEKLNQMNPKPKFFVVCGDIVDAFDFEEPFRSQQETDIKQVLSELDPTIPLVCVCGNHDVGDEPTRSSIQRYIDHFGDDYFDFYCGGVHCIVLNSQFYAHSSNVEDLKLQHEKWLDEVLQDKQSKHIILFQHIPWFLKTFDEGNDYFNIEISTRLRMLEKFHAAGVKKIFCGHYHRNTGGSYKSMEEVVTSAIGLQLGNDKSGVRLVRVTENDIEHKYFETEDIPPNFL</sequence>
<dbReference type="GO" id="GO:0046872">
    <property type="term" value="F:metal ion binding"/>
    <property type="evidence" value="ECO:0007669"/>
    <property type="project" value="UniProtKB-KW"/>
</dbReference>
<dbReference type="CDD" id="cd07395">
    <property type="entry name" value="MPP_CSTP1"/>
    <property type="match status" value="1"/>
</dbReference>
<evidence type="ECO:0000256" key="11">
    <source>
        <dbReference type="ARBA" id="ARBA00048336"/>
    </source>
</evidence>
<dbReference type="AlphaFoldDB" id="A0A816M8J7"/>
<evidence type="ECO:0000313" key="14">
    <source>
        <dbReference type="EMBL" id="CAF3819040.1"/>
    </source>
</evidence>
<evidence type="ECO:0000256" key="2">
    <source>
        <dbReference type="ARBA" id="ARBA00004496"/>
    </source>
</evidence>
<dbReference type="InterPro" id="IPR004843">
    <property type="entry name" value="Calcineurin-like_PHP"/>
</dbReference>
<dbReference type="SUPFAM" id="SSF56300">
    <property type="entry name" value="Metallo-dependent phosphatases"/>
    <property type="match status" value="1"/>
</dbReference>
<evidence type="ECO:0000313" key="15">
    <source>
        <dbReference type="Proteomes" id="UP000663856"/>
    </source>
</evidence>
<name>A0A816M8J7_9BILA</name>
<dbReference type="PANTHER" id="PTHR43143:SF1">
    <property type="entry name" value="SERINE_THREONINE-PROTEIN PHOSPHATASE CPPED1"/>
    <property type="match status" value="1"/>
</dbReference>
<dbReference type="Proteomes" id="UP000663866">
    <property type="component" value="Unassembled WGS sequence"/>
</dbReference>
<keyword evidence="16" id="KW-1185">Reference proteome</keyword>
<evidence type="ECO:0000259" key="12">
    <source>
        <dbReference type="Pfam" id="PF00149"/>
    </source>
</evidence>
<evidence type="ECO:0000256" key="6">
    <source>
        <dbReference type="ARBA" id="ARBA00022490"/>
    </source>
</evidence>
<protein>
    <recommendedName>
        <fullName evidence="5">Serine/threonine-protein phosphatase CPPED1</fullName>
        <ecNumber evidence="4">3.1.3.16</ecNumber>
    </recommendedName>
    <alternativeName>
        <fullName evidence="9">Calcineurin-like phosphoesterase domain-containing protein 1</fullName>
    </alternativeName>
</protein>
<dbReference type="Proteomes" id="UP000663856">
    <property type="component" value="Unassembled WGS sequence"/>
</dbReference>
<dbReference type="InterPro" id="IPR029052">
    <property type="entry name" value="Metallo-depent_PP-like"/>
</dbReference>
<dbReference type="InterPro" id="IPR051918">
    <property type="entry name" value="STPP_CPPED1"/>
</dbReference>
<keyword evidence="7" id="KW-0479">Metal-binding</keyword>
<evidence type="ECO:0000256" key="10">
    <source>
        <dbReference type="ARBA" id="ARBA00047761"/>
    </source>
</evidence>
<keyword evidence="6" id="KW-0963">Cytoplasm</keyword>
<dbReference type="EMBL" id="CAJOBG010000473">
    <property type="protein sequence ID" value="CAF3819040.1"/>
    <property type="molecule type" value="Genomic_DNA"/>
</dbReference>
<evidence type="ECO:0000256" key="3">
    <source>
        <dbReference type="ARBA" id="ARBA00010567"/>
    </source>
</evidence>
<comment type="similarity">
    <text evidence="3">Belongs to the metallophosphoesterase superfamily. CPPED1 family.</text>
</comment>
<comment type="subcellular location">
    <subcellularLocation>
        <location evidence="2">Cytoplasm</location>
    </subcellularLocation>
</comment>
<evidence type="ECO:0000256" key="5">
    <source>
        <dbReference type="ARBA" id="ARBA00013356"/>
    </source>
</evidence>
<comment type="catalytic activity">
    <reaction evidence="11">
        <text>O-phospho-L-threonyl-[protein] + H2O = L-threonyl-[protein] + phosphate</text>
        <dbReference type="Rhea" id="RHEA:47004"/>
        <dbReference type="Rhea" id="RHEA-COMP:11060"/>
        <dbReference type="Rhea" id="RHEA-COMP:11605"/>
        <dbReference type="ChEBI" id="CHEBI:15377"/>
        <dbReference type="ChEBI" id="CHEBI:30013"/>
        <dbReference type="ChEBI" id="CHEBI:43474"/>
        <dbReference type="ChEBI" id="CHEBI:61977"/>
        <dbReference type="EC" id="3.1.3.16"/>
    </reaction>
</comment>
<evidence type="ECO:0000256" key="8">
    <source>
        <dbReference type="ARBA" id="ARBA00022801"/>
    </source>
</evidence>
<dbReference type="Gene3D" id="3.60.21.10">
    <property type="match status" value="1"/>
</dbReference>
<evidence type="ECO:0000256" key="9">
    <source>
        <dbReference type="ARBA" id="ARBA00032900"/>
    </source>
</evidence>
<accession>A0A816M8J7</accession>
<evidence type="ECO:0000313" key="13">
    <source>
        <dbReference type="EMBL" id="CAF1967195.1"/>
    </source>
</evidence>
<dbReference type="GO" id="GO:0005737">
    <property type="term" value="C:cytoplasm"/>
    <property type="evidence" value="ECO:0007669"/>
    <property type="project" value="UniProtKB-SubCell"/>
</dbReference>
<feature type="domain" description="Calcineurin-like phosphoesterase" evidence="12">
    <location>
        <begin position="70"/>
        <end position="251"/>
    </location>
</feature>
<dbReference type="InterPro" id="IPR041867">
    <property type="entry name" value="MPP_CSTP1"/>
</dbReference>
<organism evidence="13 15">
    <name type="scientific">Rotaria magnacalcarata</name>
    <dbReference type="NCBI Taxonomy" id="392030"/>
    <lineage>
        <taxon>Eukaryota</taxon>
        <taxon>Metazoa</taxon>
        <taxon>Spiralia</taxon>
        <taxon>Gnathifera</taxon>
        <taxon>Rotifera</taxon>
        <taxon>Eurotatoria</taxon>
        <taxon>Bdelloidea</taxon>
        <taxon>Philodinida</taxon>
        <taxon>Philodinidae</taxon>
        <taxon>Rotaria</taxon>
    </lineage>
</organism>
<dbReference type="Pfam" id="PF00149">
    <property type="entry name" value="Metallophos"/>
    <property type="match status" value="1"/>
</dbReference>
<comment type="cofactor">
    <cofactor evidence="1">
        <name>a divalent metal cation</name>
        <dbReference type="ChEBI" id="CHEBI:60240"/>
    </cofactor>
</comment>
<reference evidence="13" key="1">
    <citation type="submission" date="2021-02" db="EMBL/GenBank/DDBJ databases">
        <authorList>
            <person name="Nowell W R."/>
        </authorList>
    </citation>
    <scope>NUCLEOTIDE SEQUENCE</scope>
</reference>
<gene>
    <name evidence="14" type="ORF">OVN521_LOCUS4930</name>
    <name evidence="13" type="ORF">WKI299_LOCUS3145</name>
</gene>
<comment type="catalytic activity">
    <reaction evidence="10">
        <text>O-phospho-L-seryl-[protein] + H2O = L-seryl-[protein] + phosphate</text>
        <dbReference type="Rhea" id="RHEA:20629"/>
        <dbReference type="Rhea" id="RHEA-COMP:9863"/>
        <dbReference type="Rhea" id="RHEA-COMP:11604"/>
        <dbReference type="ChEBI" id="CHEBI:15377"/>
        <dbReference type="ChEBI" id="CHEBI:29999"/>
        <dbReference type="ChEBI" id="CHEBI:43474"/>
        <dbReference type="ChEBI" id="CHEBI:83421"/>
        <dbReference type="EC" id="3.1.3.16"/>
    </reaction>
</comment>
<evidence type="ECO:0000256" key="7">
    <source>
        <dbReference type="ARBA" id="ARBA00022723"/>
    </source>
</evidence>
<keyword evidence="8" id="KW-0378">Hydrolase</keyword>
<dbReference type="EMBL" id="CAJNRF010000531">
    <property type="protein sequence ID" value="CAF1967195.1"/>
    <property type="molecule type" value="Genomic_DNA"/>
</dbReference>
<evidence type="ECO:0000256" key="4">
    <source>
        <dbReference type="ARBA" id="ARBA00013081"/>
    </source>
</evidence>